<feature type="transmembrane region" description="Helical" evidence="8">
    <location>
        <begin position="187"/>
        <end position="208"/>
    </location>
</feature>
<dbReference type="PANTHER" id="PTHR34390">
    <property type="entry name" value="UPF0442 PROTEIN YJJB-RELATED"/>
    <property type="match status" value="1"/>
</dbReference>
<feature type="transmembrane region" description="Helical" evidence="8">
    <location>
        <begin position="289"/>
        <end position="320"/>
    </location>
</feature>
<feature type="domain" description="Threonine/serine exporter-like N-terminal" evidence="9">
    <location>
        <begin position="31"/>
        <end position="269"/>
    </location>
</feature>
<keyword evidence="5 8" id="KW-0472">Membrane</keyword>
<evidence type="ECO:0000256" key="3">
    <source>
        <dbReference type="ARBA" id="ARBA00022692"/>
    </source>
</evidence>
<evidence type="ECO:0000313" key="12">
    <source>
        <dbReference type="Proteomes" id="UP000609531"/>
    </source>
</evidence>
<dbReference type="AlphaFoldDB" id="A0A934ME55"/>
<organism evidence="11 12">
    <name type="scientific">Acuticoccus mangrovi</name>
    <dbReference type="NCBI Taxonomy" id="2796142"/>
    <lineage>
        <taxon>Bacteria</taxon>
        <taxon>Pseudomonadati</taxon>
        <taxon>Pseudomonadota</taxon>
        <taxon>Alphaproteobacteria</taxon>
        <taxon>Hyphomicrobiales</taxon>
        <taxon>Amorphaceae</taxon>
        <taxon>Acuticoccus</taxon>
    </lineage>
</organism>
<dbReference type="InterPro" id="IPR010619">
    <property type="entry name" value="ThrE-like_N"/>
</dbReference>
<evidence type="ECO:0000313" key="11">
    <source>
        <dbReference type="EMBL" id="MBJ3777117.1"/>
    </source>
</evidence>
<keyword evidence="2" id="KW-1003">Cell membrane</keyword>
<keyword evidence="3 8" id="KW-0812">Transmembrane</keyword>
<accession>A0A934ME55</accession>
<feature type="compositionally biased region" description="Low complexity" evidence="7">
    <location>
        <begin position="15"/>
        <end position="24"/>
    </location>
</feature>
<dbReference type="GO" id="GO:0022857">
    <property type="term" value="F:transmembrane transporter activity"/>
    <property type="evidence" value="ECO:0007669"/>
    <property type="project" value="InterPro"/>
</dbReference>
<dbReference type="Pfam" id="PF06738">
    <property type="entry name" value="ThrE"/>
    <property type="match status" value="1"/>
</dbReference>
<dbReference type="GO" id="GO:0015744">
    <property type="term" value="P:succinate transport"/>
    <property type="evidence" value="ECO:0007669"/>
    <property type="project" value="TreeGrafter"/>
</dbReference>
<evidence type="ECO:0000256" key="4">
    <source>
        <dbReference type="ARBA" id="ARBA00022989"/>
    </source>
</evidence>
<evidence type="ECO:0000256" key="7">
    <source>
        <dbReference type="SAM" id="MobiDB-lite"/>
    </source>
</evidence>
<feature type="transmembrane region" description="Helical" evidence="8">
    <location>
        <begin position="246"/>
        <end position="269"/>
    </location>
</feature>
<feature type="domain" description="Threonine/Serine exporter ThrE" evidence="10">
    <location>
        <begin position="291"/>
        <end position="423"/>
    </location>
</feature>
<feature type="transmembrane region" description="Helical" evidence="8">
    <location>
        <begin position="157"/>
        <end position="175"/>
    </location>
</feature>
<reference evidence="11" key="1">
    <citation type="submission" date="2020-12" db="EMBL/GenBank/DDBJ databases">
        <title>Bacterial taxonomy.</title>
        <authorList>
            <person name="Pan X."/>
        </authorList>
    </citation>
    <scope>NUCLEOTIDE SEQUENCE</scope>
    <source>
        <strain evidence="11">B2012</strain>
    </source>
</reference>
<sequence>MDPSNSLSTIEDSGARSPPADAPSASDVAHLVLRLGRLLVLNGADSAHVEQAMTTLAEAWGYRARPLILPEGLLLTLEGSHGYCTRLGRTIAGPSVNMGTLEALEDIRRDGAARSWSPAAIDARLDAVESGSSGYPAWLVGLAMGVTAAALARLFSATAAVTFVSVFVGASAWTIRARLAAAGMNPIAAAALAAFGGGLVGSLGVQLFPGTSPVLCLVAGGLVLVPSVPLLNGVRDTLGRHVVVGLARLSVGTVTILAIAFGLFLVAAVTGDALVMDATAARLPLWEELPLAAVVGIGVALVFNVPAKAAWICMVCAIVGRGTRTLCQDFGLDLVAASLVAALAAALVARCFAIRYRVPTVTFAFPGVVGMMPASSAFRAGSNGLAIIHAGADAPPPLVGETLALAGTAALVTAAIAIGLSIAFALPFDALARRLGRRGQRDGRSSEAGARAGSTSNAA</sequence>
<dbReference type="InterPro" id="IPR050539">
    <property type="entry name" value="ThrE_Dicarb/AminoAcid_Exp"/>
</dbReference>
<evidence type="ECO:0000259" key="9">
    <source>
        <dbReference type="Pfam" id="PF06738"/>
    </source>
</evidence>
<keyword evidence="4 8" id="KW-1133">Transmembrane helix</keyword>
<dbReference type="RefSeq" id="WP_198883013.1">
    <property type="nucleotide sequence ID" value="NZ_JAEKJA010000012.1"/>
</dbReference>
<dbReference type="PANTHER" id="PTHR34390:SF2">
    <property type="entry name" value="SUCCINATE TRANSPORTER SUBUNIT YJJP-RELATED"/>
    <property type="match status" value="1"/>
</dbReference>
<protein>
    <submittedName>
        <fullName evidence="11">Threonine/serine exporter family protein</fullName>
    </submittedName>
</protein>
<evidence type="ECO:0000256" key="1">
    <source>
        <dbReference type="ARBA" id="ARBA00004651"/>
    </source>
</evidence>
<proteinExistence type="inferred from homology"/>
<comment type="caution">
    <text evidence="11">The sequence shown here is derived from an EMBL/GenBank/DDBJ whole genome shotgun (WGS) entry which is preliminary data.</text>
</comment>
<keyword evidence="12" id="KW-1185">Reference proteome</keyword>
<comment type="similarity">
    <text evidence="6">Belongs to the ThrE exporter (TC 2.A.79) family.</text>
</comment>
<evidence type="ECO:0000259" key="10">
    <source>
        <dbReference type="Pfam" id="PF12821"/>
    </source>
</evidence>
<feature type="transmembrane region" description="Helical" evidence="8">
    <location>
        <begin position="332"/>
        <end position="356"/>
    </location>
</feature>
<feature type="transmembrane region" description="Helical" evidence="8">
    <location>
        <begin position="214"/>
        <end position="234"/>
    </location>
</feature>
<dbReference type="Proteomes" id="UP000609531">
    <property type="component" value="Unassembled WGS sequence"/>
</dbReference>
<evidence type="ECO:0000256" key="8">
    <source>
        <dbReference type="SAM" id="Phobius"/>
    </source>
</evidence>
<dbReference type="Pfam" id="PF12821">
    <property type="entry name" value="ThrE_2"/>
    <property type="match status" value="1"/>
</dbReference>
<evidence type="ECO:0000256" key="6">
    <source>
        <dbReference type="ARBA" id="ARBA00034125"/>
    </source>
</evidence>
<feature type="region of interest" description="Disordered" evidence="7">
    <location>
        <begin position="439"/>
        <end position="459"/>
    </location>
</feature>
<dbReference type="EMBL" id="JAEKJA010000012">
    <property type="protein sequence ID" value="MBJ3777117.1"/>
    <property type="molecule type" value="Genomic_DNA"/>
</dbReference>
<feature type="transmembrane region" description="Helical" evidence="8">
    <location>
        <begin position="403"/>
        <end position="428"/>
    </location>
</feature>
<evidence type="ECO:0000256" key="2">
    <source>
        <dbReference type="ARBA" id="ARBA00022475"/>
    </source>
</evidence>
<name>A0A934ME55_9HYPH</name>
<gene>
    <name evidence="11" type="ORF">JCR33_15525</name>
</gene>
<feature type="compositionally biased region" description="Polar residues" evidence="7">
    <location>
        <begin position="1"/>
        <end position="11"/>
    </location>
</feature>
<comment type="subcellular location">
    <subcellularLocation>
        <location evidence="1">Cell membrane</location>
        <topology evidence="1">Multi-pass membrane protein</topology>
    </subcellularLocation>
</comment>
<feature type="region of interest" description="Disordered" evidence="7">
    <location>
        <begin position="1"/>
        <end position="24"/>
    </location>
</feature>
<evidence type="ECO:0000256" key="5">
    <source>
        <dbReference type="ARBA" id="ARBA00023136"/>
    </source>
</evidence>
<dbReference type="InterPro" id="IPR024528">
    <property type="entry name" value="ThrE_2"/>
</dbReference>
<dbReference type="GO" id="GO:0005886">
    <property type="term" value="C:plasma membrane"/>
    <property type="evidence" value="ECO:0007669"/>
    <property type="project" value="UniProtKB-SubCell"/>
</dbReference>